<evidence type="ECO:0000313" key="5">
    <source>
        <dbReference type="EMBL" id="KAF1380929.1"/>
    </source>
</evidence>
<proteinExistence type="predicted"/>
<evidence type="ECO:0000256" key="1">
    <source>
        <dbReference type="ARBA" id="ARBA00001974"/>
    </source>
</evidence>
<dbReference type="FunFam" id="3.50.50.60:FF:000450">
    <property type="entry name" value="Amine oxidase"/>
    <property type="match status" value="1"/>
</dbReference>
<organism evidence="5 6">
    <name type="scientific">Perca fluviatilis</name>
    <name type="common">European perch</name>
    <dbReference type="NCBI Taxonomy" id="8168"/>
    <lineage>
        <taxon>Eukaryota</taxon>
        <taxon>Metazoa</taxon>
        <taxon>Chordata</taxon>
        <taxon>Craniata</taxon>
        <taxon>Vertebrata</taxon>
        <taxon>Euteleostomi</taxon>
        <taxon>Actinopterygii</taxon>
        <taxon>Neopterygii</taxon>
        <taxon>Teleostei</taxon>
        <taxon>Neoteleostei</taxon>
        <taxon>Acanthomorphata</taxon>
        <taxon>Eupercaria</taxon>
        <taxon>Perciformes</taxon>
        <taxon>Percoidei</taxon>
        <taxon>Percidae</taxon>
        <taxon>Percinae</taxon>
        <taxon>Perca</taxon>
    </lineage>
</organism>
<dbReference type="PANTHER" id="PTHR10742:SF342">
    <property type="entry name" value="AMINE OXIDASE"/>
    <property type="match status" value="1"/>
</dbReference>
<evidence type="ECO:0000313" key="6">
    <source>
        <dbReference type="Proteomes" id="UP000465112"/>
    </source>
</evidence>
<dbReference type="GO" id="GO:0009063">
    <property type="term" value="P:amino acid catabolic process"/>
    <property type="evidence" value="ECO:0007669"/>
    <property type="project" value="TreeGrafter"/>
</dbReference>
<evidence type="ECO:0000256" key="3">
    <source>
        <dbReference type="ARBA" id="ARBA00022827"/>
    </source>
</evidence>
<evidence type="ECO:0000259" key="4">
    <source>
        <dbReference type="Pfam" id="PF01593"/>
    </source>
</evidence>
<dbReference type="AlphaFoldDB" id="A0A6A5ERA2"/>
<dbReference type="GO" id="GO:0001716">
    <property type="term" value="F:L-amino-acid oxidase activity"/>
    <property type="evidence" value="ECO:0007669"/>
    <property type="project" value="TreeGrafter"/>
</dbReference>
<name>A0A6A5ERA2_PERFL</name>
<dbReference type="InterPro" id="IPR050281">
    <property type="entry name" value="Flavin_monoamine_oxidase"/>
</dbReference>
<reference evidence="5 6" key="1">
    <citation type="submission" date="2019-06" db="EMBL/GenBank/DDBJ databases">
        <title>A chromosome-scale genome assembly of the European perch, Perca fluviatilis.</title>
        <authorList>
            <person name="Roques C."/>
            <person name="Zahm M."/>
            <person name="Cabau C."/>
            <person name="Klopp C."/>
            <person name="Bouchez O."/>
            <person name="Donnadieu C."/>
            <person name="Kuhl H."/>
            <person name="Gislard M."/>
            <person name="Guendouz S."/>
            <person name="Journot L."/>
            <person name="Haffray P."/>
            <person name="Bestin A."/>
            <person name="Morvezen R."/>
            <person name="Feron R."/>
            <person name="Wen M."/>
            <person name="Jouanno E."/>
            <person name="Herpin A."/>
            <person name="Schartl M."/>
            <person name="Postlethwait J."/>
            <person name="Schaerlinger B."/>
            <person name="Chardard D."/>
            <person name="Lecocq T."/>
            <person name="Poncet C."/>
            <person name="Jaffrelo L."/>
            <person name="Lampietro C."/>
            <person name="Guiguen Y."/>
        </authorList>
    </citation>
    <scope>NUCLEOTIDE SEQUENCE [LARGE SCALE GENOMIC DNA]</scope>
    <source>
        <tissue evidence="5">Blood</tissue>
    </source>
</reference>
<dbReference type="PANTHER" id="PTHR10742">
    <property type="entry name" value="FLAVIN MONOAMINE OXIDASE"/>
    <property type="match status" value="1"/>
</dbReference>
<dbReference type="InterPro" id="IPR036188">
    <property type="entry name" value="FAD/NAD-bd_sf"/>
</dbReference>
<dbReference type="SUPFAM" id="SSF51905">
    <property type="entry name" value="FAD/NAD(P)-binding domain"/>
    <property type="match status" value="1"/>
</dbReference>
<protein>
    <recommendedName>
        <fullName evidence="4">Amine oxidase domain-containing protein</fullName>
    </recommendedName>
</protein>
<gene>
    <name evidence="5" type="ORF">PFLUV_G00169170</name>
</gene>
<dbReference type="InterPro" id="IPR002937">
    <property type="entry name" value="Amino_oxidase"/>
</dbReference>
<dbReference type="Gene3D" id="3.50.50.60">
    <property type="entry name" value="FAD/NAD(P)-binding domain"/>
    <property type="match status" value="1"/>
</dbReference>
<keyword evidence="6" id="KW-1185">Reference proteome</keyword>
<keyword evidence="2" id="KW-0285">Flavoprotein</keyword>
<keyword evidence="3" id="KW-0274">FAD</keyword>
<sequence>MEGHLADCLKEKDYDELLQTVKTGLPHINASHHVVIVGAGMAGLTAAKLLQDAGHKITILEASGRVGGRVETYRNEEEGWYAELGAMRIPRTHQ</sequence>
<comment type="caution">
    <text evidence="5">The sequence shown here is derived from an EMBL/GenBank/DDBJ whole genome shotgun (WGS) entry which is preliminary data.</text>
</comment>
<evidence type="ECO:0000256" key="2">
    <source>
        <dbReference type="ARBA" id="ARBA00022630"/>
    </source>
</evidence>
<accession>A0A6A5ERA2</accession>
<feature type="domain" description="Amine oxidase" evidence="4">
    <location>
        <begin position="41"/>
        <end position="93"/>
    </location>
</feature>
<comment type="cofactor">
    <cofactor evidence="1">
        <name>FAD</name>
        <dbReference type="ChEBI" id="CHEBI:57692"/>
    </cofactor>
</comment>
<dbReference type="Proteomes" id="UP000465112">
    <property type="component" value="Chromosome 14"/>
</dbReference>
<dbReference type="Pfam" id="PF01593">
    <property type="entry name" value="Amino_oxidase"/>
    <property type="match status" value="1"/>
</dbReference>
<dbReference type="EMBL" id="VHII01000014">
    <property type="protein sequence ID" value="KAF1380929.1"/>
    <property type="molecule type" value="Genomic_DNA"/>
</dbReference>